<proteinExistence type="predicted"/>
<feature type="region of interest" description="Disordered" evidence="1">
    <location>
        <begin position="213"/>
        <end position="257"/>
    </location>
</feature>
<keyword evidence="4" id="KW-1185">Reference proteome</keyword>
<dbReference type="Pfam" id="PF07995">
    <property type="entry name" value="GSDH"/>
    <property type="match status" value="1"/>
</dbReference>
<dbReference type="PANTHER" id="PTHR19328:SF13">
    <property type="entry name" value="HIPL1 PROTEIN"/>
    <property type="match status" value="1"/>
</dbReference>
<sequence length="293" mass="30521">MVGSLVLGIGGLLSPVTEAHAEVLEPELIATTVVSGVQAPANFEIDDDGNIFLAQRHGVVLRYTGEGDTSPETVIDLREEVYRQGDRGLLGLALDPDFADGSPYLYLLYTQDKDPFGTDQVPRWGGEELTDPCPDPPGANGDGCTATGQLVRYTVGEDGTADPGSAVVLLDGSNRTEGGWCSQFPSHATSTLAFGPDGMLYVGHGDGANYNTADWGQLGGTQPNTPTPVNSCNDGPGERGTTPDRADSAGGALRSQSVRAATEDGYVSWDGAILRIDPETGEAAADNPLVAVR</sequence>
<dbReference type="Proteomes" id="UP000295371">
    <property type="component" value="Unassembled WGS sequence"/>
</dbReference>
<dbReference type="InterPro" id="IPR011041">
    <property type="entry name" value="Quinoprot_gluc/sorb_DH_b-prop"/>
</dbReference>
<dbReference type="RefSeq" id="WP_166649082.1">
    <property type="nucleotide sequence ID" value="NZ_CP171129.1"/>
</dbReference>
<evidence type="ECO:0000313" key="4">
    <source>
        <dbReference type="Proteomes" id="UP000295371"/>
    </source>
</evidence>
<dbReference type="InterPro" id="IPR011042">
    <property type="entry name" value="6-blade_b-propeller_TolB-like"/>
</dbReference>
<dbReference type="EMBL" id="SOAW01000001">
    <property type="protein sequence ID" value="TDT32558.1"/>
    <property type="molecule type" value="Genomic_DNA"/>
</dbReference>
<comment type="caution">
    <text evidence="3">The sequence shown here is derived from an EMBL/GenBank/DDBJ whole genome shotgun (WGS) entry which is preliminary data.</text>
</comment>
<organism evidence="3 4">
    <name type="scientific">Naumannella halotolerans</name>
    <dbReference type="NCBI Taxonomy" id="993414"/>
    <lineage>
        <taxon>Bacteria</taxon>
        <taxon>Bacillati</taxon>
        <taxon>Actinomycetota</taxon>
        <taxon>Actinomycetes</taxon>
        <taxon>Propionibacteriales</taxon>
        <taxon>Propionibacteriaceae</taxon>
        <taxon>Naumannella</taxon>
    </lineage>
</organism>
<dbReference type="AlphaFoldDB" id="A0A4V3EN56"/>
<dbReference type="Gene3D" id="2.120.10.30">
    <property type="entry name" value="TolB, C-terminal domain"/>
    <property type="match status" value="1"/>
</dbReference>
<dbReference type="InterPro" id="IPR012938">
    <property type="entry name" value="Glc/Sorbosone_DH"/>
</dbReference>
<evidence type="ECO:0000256" key="1">
    <source>
        <dbReference type="SAM" id="MobiDB-lite"/>
    </source>
</evidence>
<feature type="compositionally biased region" description="Polar residues" evidence="1">
    <location>
        <begin position="213"/>
        <end position="233"/>
    </location>
</feature>
<protein>
    <submittedName>
        <fullName evidence="3">Glucose/sorbosone dehydrogenase</fullName>
    </submittedName>
</protein>
<reference evidence="3 4" key="1">
    <citation type="submission" date="2019-03" db="EMBL/GenBank/DDBJ databases">
        <title>Genomic Encyclopedia of Archaeal and Bacterial Type Strains, Phase II (KMG-II): from individual species to whole genera.</title>
        <authorList>
            <person name="Goeker M."/>
        </authorList>
    </citation>
    <scope>NUCLEOTIDE SEQUENCE [LARGE SCALE GENOMIC DNA]</scope>
    <source>
        <strain evidence="3 4">DSM 24323</strain>
    </source>
</reference>
<accession>A0A4V3EN56</accession>
<dbReference type="PANTHER" id="PTHR19328">
    <property type="entry name" value="HEDGEHOG-INTERACTING PROTEIN"/>
    <property type="match status" value="1"/>
</dbReference>
<evidence type="ECO:0000259" key="2">
    <source>
        <dbReference type="Pfam" id="PF07995"/>
    </source>
</evidence>
<gene>
    <name evidence="3" type="ORF">CLV29_0138</name>
</gene>
<dbReference type="SUPFAM" id="SSF50952">
    <property type="entry name" value="Soluble quinoprotein glucose dehydrogenase"/>
    <property type="match status" value="1"/>
</dbReference>
<evidence type="ECO:0000313" key="3">
    <source>
        <dbReference type="EMBL" id="TDT32558.1"/>
    </source>
</evidence>
<name>A0A4V3EN56_9ACTN</name>
<feature type="domain" description="Glucose/Sorbosone dehydrogenase" evidence="2">
    <location>
        <begin position="39"/>
        <end position="213"/>
    </location>
</feature>